<keyword evidence="2" id="KW-1185">Reference proteome</keyword>
<dbReference type="Pfam" id="PF05988">
    <property type="entry name" value="DUF899"/>
    <property type="match status" value="1"/>
</dbReference>
<proteinExistence type="predicted"/>
<accession>A0A9W6P820</accession>
<organism evidence="1 2">
    <name type="scientific">Nocardiopsis ansamitocini</name>
    <dbReference type="NCBI Taxonomy" id="1670832"/>
    <lineage>
        <taxon>Bacteria</taxon>
        <taxon>Bacillati</taxon>
        <taxon>Actinomycetota</taxon>
        <taxon>Actinomycetes</taxon>
        <taxon>Streptosporangiales</taxon>
        <taxon>Nocardiopsidaceae</taxon>
        <taxon>Nocardiopsis</taxon>
    </lineage>
</organism>
<dbReference type="EMBL" id="BSQG01000005">
    <property type="protein sequence ID" value="GLU48698.1"/>
    <property type="molecule type" value="Genomic_DNA"/>
</dbReference>
<sequence length="223" mass="25683">MTARPKVVSREEWLSSRKELLAAEKELTEARDALSARRRELPMVRIDKDYVFEGPNGAAGLLDLFEGRRQLIVHHLMWIPDRDGACPSCTFHVNDLGDASHLWERDTTLALVSRGPYDRVDSYRRRMGWELPYYSSLGSDFNYDFHVTLDESVAPLLINFRTRAEHEKAVGAWDVWGDELPGVSVFLREDDTVFHTYSTYSRGLDNLLFTLNYLDLTPLGRQT</sequence>
<gene>
    <name evidence="1" type="ORF">Nans01_30490</name>
</gene>
<dbReference type="InterPro" id="IPR010296">
    <property type="entry name" value="DUF899_thioredox"/>
</dbReference>
<evidence type="ECO:0000313" key="2">
    <source>
        <dbReference type="Proteomes" id="UP001165092"/>
    </source>
</evidence>
<name>A0A9W6P820_9ACTN</name>
<dbReference type="AlphaFoldDB" id="A0A9W6P820"/>
<protein>
    <recommendedName>
        <fullName evidence="3">DUF899 domain-containing protein</fullName>
    </recommendedName>
</protein>
<evidence type="ECO:0000313" key="1">
    <source>
        <dbReference type="EMBL" id="GLU48698.1"/>
    </source>
</evidence>
<evidence type="ECO:0008006" key="3">
    <source>
        <dbReference type="Google" id="ProtNLM"/>
    </source>
</evidence>
<dbReference type="RefSeq" id="WP_285760181.1">
    <property type="nucleotide sequence ID" value="NZ_BSQG01000005.1"/>
</dbReference>
<dbReference type="Proteomes" id="UP001165092">
    <property type="component" value="Unassembled WGS sequence"/>
</dbReference>
<reference evidence="1" key="1">
    <citation type="submission" date="2023-02" db="EMBL/GenBank/DDBJ databases">
        <title>Nocardiopsis ansamitocini NBRC 112285.</title>
        <authorList>
            <person name="Ichikawa N."/>
            <person name="Sato H."/>
            <person name="Tonouchi N."/>
        </authorList>
    </citation>
    <scope>NUCLEOTIDE SEQUENCE</scope>
    <source>
        <strain evidence="1">NBRC 112285</strain>
    </source>
</reference>
<comment type="caution">
    <text evidence="1">The sequence shown here is derived from an EMBL/GenBank/DDBJ whole genome shotgun (WGS) entry which is preliminary data.</text>
</comment>